<feature type="compositionally biased region" description="Basic and acidic residues" evidence="1">
    <location>
        <begin position="619"/>
        <end position="650"/>
    </location>
</feature>
<dbReference type="Gene3D" id="1.25.40.180">
    <property type="match status" value="1"/>
</dbReference>
<dbReference type="PANTHER" id="PTHR23253">
    <property type="entry name" value="EUKARYOTIC TRANSLATION INITIATION FACTOR 4 GAMMA"/>
    <property type="match status" value="1"/>
</dbReference>
<feature type="compositionally biased region" description="Low complexity" evidence="1">
    <location>
        <begin position="655"/>
        <end position="665"/>
    </location>
</feature>
<dbReference type="InterPro" id="IPR003890">
    <property type="entry name" value="MIF4G-like_typ-3"/>
</dbReference>
<feature type="compositionally biased region" description="Pro residues" evidence="1">
    <location>
        <begin position="86"/>
        <end position="98"/>
    </location>
</feature>
<evidence type="ECO:0000313" key="3">
    <source>
        <dbReference type="EMBL" id="KAJ9596732.1"/>
    </source>
</evidence>
<feature type="compositionally biased region" description="Polar residues" evidence="1">
    <location>
        <begin position="363"/>
        <end position="372"/>
    </location>
</feature>
<evidence type="ECO:0000313" key="4">
    <source>
        <dbReference type="Proteomes" id="UP001233999"/>
    </source>
</evidence>
<keyword evidence="4" id="KW-1185">Reference proteome</keyword>
<dbReference type="GO" id="GO:0016281">
    <property type="term" value="C:eukaryotic translation initiation factor 4F complex"/>
    <property type="evidence" value="ECO:0007669"/>
    <property type="project" value="TreeGrafter"/>
</dbReference>
<feature type="region of interest" description="Disordered" evidence="1">
    <location>
        <begin position="895"/>
        <end position="921"/>
    </location>
</feature>
<comment type="caution">
    <text evidence="3">The sequence shown here is derived from an EMBL/GenBank/DDBJ whole genome shotgun (WGS) entry which is preliminary data.</text>
</comment>
<feature type="compositionally biased region" description="Polar residues" evidence="1">
    <location>
        <begin position="413"/>
        <end position="434"/>
    </location>
</feature>
<dbReference type="Pfam" id="PF02854">
    <property type="entry name" value="MIF4G"/>
    <property type="match status" value="1"/>
</dbReference>
<dbReference type="Pfam" id="PF21140">
    <property type="entry name" value="eIF4G1-like_eIF4E-bd"/>
    <property type="match status" value="1"/>
</dbReference>
<name>A0AAD8AE83_DIPPU</name>
<feature type="region of interest" description="Disordered" evidence="1">
    <location>
        <begin position="84"/>
        <end position="118"/>
    </location>
</feature>
<dbReference type="AlphaFoldDB" id="A0AAD8AE83"/>
<feature type="compositionally biased region" description="Polar residues" evidence="1">
    <location>
        <begin position="487"/>
        <end position="497"/>
    </location>
</feature>
<reference evidence="3" key="2">
    <citation type="submission" date="2023-05" db="EMBL/GenBank/DDBJ databases">
        <authorList>
            <person name="Fouks B."/>
        </authorList>
    </citation>
    <scope>NUCLEOTIDE SEQUENCE</scope>
    <source>
        <strain evidence="3">Stay&amp;Tobe</strain>
        <tissue evidence="3">Testes</tissue>
    </source>
</reference>
<feature type="region of interest" description="Disordered" evidence="1">
    <location>
        <begin position="33"/>
        <end position="66"/>
    </location>
</feature>
<feature type="compositionally biased region" description="Basic and acidic residues" evidence="1">
    <location>
        <begin position="699"/>
        <end position="712"/>
    </location>
</feature>
<feature type="region of interest" description="Disordered" evidence="1">
    <location>
        <begin position="346"/>
        <end position="374"/>
    </location>
</feature>
<feature type="compositionally biased region" description="Pro residues" evidence="1">
    <location>
        <begin position="721"/>
        <end position="740"/>
    </location>
</feature>
<dbReference type="EMBL" id="JASPKZ010001966">
    <property type="protein sequence ID" value="KAJ9596732.1"/>
    <property type="molecule type" value="Genomic_DNA"/>
</dbReference>
<reference evidence="3" key="1">
    <citation type="journal article" date="2023" name="IScience">
        <title>Live-bearing cockroach genome reveals convergent evolutionary mechanisms linked to viviparity in insects and beyond.</title>
        <authorList>
            <person name="Fouks B."/>
            <person name="Harrison M.C."/>
            <person name="Mikhailova A.A."/>
            <person name="Marchal E."/>
            <person name="English S."/>
            <person name="Carruthers M."/>
            <person name="Jennings E.C."/>
            <person name="Chiamaka E.L."/>
            <person name="Frigard R.A."/>
            <person name="Pippel M."/>
            <person name="Attardo G.M."/>
            <person name="Benoit J.B."/>
            <person name="Bornberg-Bauer E."/>
            <person name="Tobe S.S."/>
        </authorList>
    </citation>
    <scope>NUCLEOTIDE SEQUENCE</scope>
    <source>
        <strain evidence="3">Stay&amp;Tobe</strain>
    </source>
</reference>
<feature type="compositionally biased region" description="Polar residues" evidence="1">
    <location>
        <begin position="795"/>
        <end position="809"/>
    </location>
</feature>
<proteinExistence type="predicted"/>
<dbReference type="PANTHER" id="PTHR23253:SF78">
    <property type="entry name" value="EUKARYOTIC TRANSLATION INITIATION FACTOR 4G1, ISOFORM B-RELATED"/>
    <property type="match status" value="1"/>
</dbReference>
<feature type="compositionally biased region" description="Low complexity" evidence="1">
    <location>
        <begin position="99"/>
        <end position="118"/>
    </location>
</feature>
<feature type="compositionally biased region" description="Polar residues" evidence="1">
    <location>
        <begin position="528"/>
        <end position="547"/>
    </location>
</feature>
<feature type="compositionally biased region" description="Low complexity" evidence="1">
    <location>
        <begin position="349"/>
        <end position="360"/>
    </location>
</feature>
<feature type="compositionally biased region" description="Pro residues" evidence="1">
    <location>
        <begin position="394"/>
        <end position="403"/>
    </location>
</feature>
<dbReference type="Proteomes" id="UP001233999">
    <property type="component" value="Unassembled WGS sequence"/>
</dbReference>
<feature type="region of interest" description="Disordered" evidence="1">
    <location>
        <begin position="259"/>
        <end position="286"/>
    </location>
</feature>
<dbReference type="InterPro" id="IPR049485">
    <property type="entry name" value="eIF4G1-like_eIF4E-bd"/>
</dbReference>
<evidence type="ECO:0000259" key="2">
    <source>
        <dbReference type="SMART" id="SM00543"/>
    </source>
</evidence>
<dbReference type="GO" id="GO:0003743">
    <property type="term" value="F:translation initiation factor activity"/>
    <property type="evidence" value="ECO:0007669"/>
    <property type="project" value="TreeGrafter"/>
</dbReference>
<sequence length="1122" mass="121522">MSHCAHPPPQHPPPPLSQFRIISAANAARPDVGFHVGPTAYPQQQGGGAGPPNQQLRGIPHHQGGNLAITPPTTSSYCSISTIRGPPGPAPTSTPPGPADMGKQGPPHMQGQPQMQQGGQVQINFVPNQSRATTSQNYFAQPRGPAPRISNRNTVVNIQPTNVGQQMFPHQMPVQPVPLYSQQVMPAQLQTQHMFMQSQIPVYPNQTRHQNHTGSGFFQQSPQQVMMAAGPMFSGFQPSQHTQSVLVGIARPGGGVAGAPGPGGLTTAPSQQVMGGGGPPTQLGQPGGPVTMGLMQGPVGVPGLGTGDTTAGQATVTGTTGKQGRRTHAIDIVDPKTMKKVDLFEGSATSSSTPPRSGDSSARDTPQPNTDPGASAVAAEFAARVAKVASDKSSPPPPPPPVVAPAYVESPPTTNGPMNNIPTSECSDSQSLSKQQIVVVEELSWKPGPSNSDISNESAEQAPIAPEFVPSVSATEVKVSPVKDSESTPVVSAQTNAPAVEVVRSNRDQFPVLKSSTHQSPRRKQQQRSETVTNVPQMTVVVSSPSILATPIPPTSREATPPTEVKVSKKVEESCTFPVSQPPKEKRDQEKPHSRDKSSMSSQSRGEREKPVTTTSSTGRDRDKSSRDKEKGKDRDKSASQGRDREKSSTKEATPVPQVEPVPQLEEPKQQANGEMPPPEPVDGKASQRSKQKQRHPKVRDINRKGAEKEGGTEMDAFVETPPPPPPPTEVVAPPAPAPAPSQETAAPTPTTNKLTDNQITKDEEAEADKEEKLVAARNQENAKVSAAALKEDTTSSSTPVIENNKPTTLSLKYSYKDDQWSPNNPDGKKKYEREFLMELQNDPQSKKRPVNLPTDLEVVLKDSTNRRQDRQFANMRPGFDRLGGHEQFVSMYGKSHNSARGPAVPKRNSQQGKPKGGKQPIMHVRLSLNDDVKLNETENAWKPTRMKSTGASEQEAKTEELYKKVRGVLNKLTPQKFNTLVSQVQSLPIDTSERLQGVINLVFEKAVDEPSFSVAYAQMCKVLQSMQVPKEDQGESMNFRKLLVNRCQSEFEKNPSEGSFNREARLKEIEETADPEKKKELQLNFEEEERKVRRKSVGNIRFIGELFKLGMLTANIMNRLH</sequence>
<feature type="compositionally biased region" description="Low complexity" evidence="1">
    <location>
        <begin position="307"/>
        <end position="322"/>
    </location>
</feature>
<dbReference type="SMART" id="SM00543">
    <property type="entry name" value="MIF4G"/>
    <property type="match status" value="1"/>
</dbReference>
<organism evidence="3 4">
    <name type="scientific">Diploptera punctata</name>
    <name type="common">Pacific beetle cockroach</name>
    <dbReference type="NCBI Taxonomy" id="6984"/>
    <lineage>
        <taxon>Eukaryota</taxon>
        <taxon>Metazoa</taxon>
        <taxon>Ecdysozoa</taxon>
        <taxon>Arthropoda</taxon>
        <taxon>Hexapoda</taxon>
        <taxon>Insecta</taxon>
        <taxon>Pterygota</taxon>
        <taxon>Neoptera</taxon>
        <taxon>Polyneoptera</taxon>
        <taxon>Dictyoptera</taxon>
        <taxon>Blattodea</taxon>
        <taxon>Blaberoidea</taxon>
        <taxon>Blaberidae</taxon>
        <taxon>Diplopterinae</taxon>
        <taxon>Diploptera</taxon>
    </lineage>
</organism>
<gene>
    <name evidence="3" type="ORF">L9F63_012238</name>
</gene>
<protein>
    <recommendedName>
        <fullName evidence="2">MIF4G domain-containing protein</fullName>
    </recommendedName>
</protein>
<dbReference type="InterPro" id="IPR016024">
    <property type="entry name" value="ARM-type_fold"/>
</dbReference>
<feature type="compositionally biased region" description="Basic and acidic residues" evidence="1">
    <location>
        <begin position="583"/>
        <end position="598"/>
    </location>
</feature>
<feature type="compositionally biased region" description="Basic residues" evidence="1">
    <location>
        <begin position="688"/>
        <end position="698"/>
    </location>
</feature>
<dbReference type="SUPFAM" id="SSF48371">
    <property type="entry name" value="ARM repeat"/>
    <property type="match status" value="1"/>
</dbReference>
<dbReference type="GO" id="GO:0003729">
    <property type="term" value="F:mRNA binding"/>
    <property type="evidence" value="ECO:0007669"/>
    <property type="project" value="TreeGrafter"/>
</dbReference>
<feature type="compositionally biased region" description="Low complexity" evidence="1">
    <location>
        <begin position="741"/>
        <end position="752"/>
    </location>
</feature>
<feature type="region of interest" description="Disordered" evidence="1">
    <location>
        <begin position="307"/>
        <end position="334"/>
    </location>
</feature>
<feature type="region of interest" description="Disordered" evidence="1">
    <location>
        <begin position="480"/>
        <end position="809"/>
    </location>
</feature>
<feature type="region of interest" description="Disordered" evidence="1">
    <location>
        <begin position="386"/>
        <end position="434"/>
    </location>
</feature>
<feature type="domain" description="MIF4G" evidence="2">
    <location>
        <begin position="963"/>
        <end position="1122"/>
    </location>
</feature>
<accession>A0AAD8AE83</accession>
<evidence type="ECO:0000256" key="1">
    <source>
        <dbReference type="SAM" id="MobiDB-lite"/>
    </source>
</evidence>